<evidence type="ECO:0000259" key="5">
    <source>
        <dbReference type="SMART" id="SM01360"/>
    </source>
</evidence>
<dbReference type="InterPro" id="IPR041462">
    <property type="entry name" value="Bact_A2M_MG6"/>
</dbReference>
<dbReference type="Pfam" id="PF17962">
    <property type="entry name" value="bMG6"/>
    <property type="match status" value="1"/>
</dbReference>
<dbReference type="Pfam" id="PF07703">
    <property type="entry name" value="A2M_BRD"/>
    <property type="match status" value="1"/>
</dbReference>
<dbReference type="EMBL" id="FNGY01000008">
    <property type="protein sequence ID" value="SDN56026.1"/>
    <property type="molecule type" value="Genomic_DNA"/>
</dbReference>
<dbReference type="SUPFAM" id="SSF48239">
    <property type="entry name" value="Terpenoid cyclases/Protein prenyltransferases"/>
    <property type="match status" value="1"/>
</dbReference>
<evidence type="ECO:0000313" key="6">
    <source>
        <dbReference type="EMBL" id="SDN56026.1"/>
    </source>
</evidence>
<dbReference type="PANTHER" id="PTHR40094:SF1">
    <property type="entry name" value="UBIQUITIN DOMAIN-CONTAINING PROTEIN"/>
    <property type="match status" value="1"/>
</dbReference>
<keyword evidence="2" id="KW-0732">Signal</keyword>
<comment type="similarity">
    <text evidence="1">Belongs to the protease inhibitor I39 (alpha-2-macroglobulin) family. Bacterial alpha-2-macroglobulin subfamily.</text>
</comment>
<organism evidence="6 7">
    <name type="scientific">Pedobacter steynii</name>
    <dbReference type="NCBI Taxonomy" id="430522"/>
    <lineage>
        <taxon>Bacteria</taxon>
        <taxon>Pseudomonadati</taxon>
        <taxon>Bacteroidota</taxon>
        <taxon>Sphingobacteriia</taxon>
        <taxon>Sphingobacteriales</taxon>
        <taxon>Sphingobacteriaceae</taxon>
        <taxon>Pedobacter</taxon>
    </lineage>
</organism>
<dbReference type="InterPro" id="IPR041246">
    <property type="entry name" value="Bact_MG10"/>
</dbReference>
<evidence type="ECO:0000259" key="4">
    <source>
        <dbReference type="SMART" id="SM01359"/>
    </source>
</evidence>
<evidence type="ECO:0000256" key="1">
    <source>
        <dbReference type="ARBA" id="ARBA00010556"/>
    </source>
</evidence>
<dbReference type="OrthoDB" id="9767116at2"/>
<dbReference type="RefSeq" id="WP_074611055.1">
    <property type="nucleotide sequence ID" value="NZ_FNGY01000008.1"/>
</dbReference>
<accession>A0A1H0CDX7</accession>
<dbReference type="GO" id="GO:0004866">
    <property type="term" value="F:endopeptidase inhibitor activity"/>
    <property type="evidence" value="ECO:0007669"/>
    <property type="project" value="InterPro"/>
</dbReference>
<name>A0A1H0CDX7_9SPHI</name>
<feature type="domain" description="Alpha-2-macroglobulin bait region" evidence="4">
    <location>
        <begin position="1003"/>
        <end position="1145"/>
    </location>
</feature>
<feature type="domain" description="Alpha-2-macroglobulin" evidence="5">
    <location>
        <begin position="1209"/>
        <end position="1298"/>
    </location>
</feature>
<evidence type="ECO:0000256" key="2">
    <source>
        <dbReference type="ARBA" id="ARBA00022729"/>
    </source>
</evidence>
<dbReference type="Pfam" id="PF17973">
    <property type="entry name" value="bMG10"/>
    <property type="match status" value="1"/>
</dbReference>
<dbReference type="Pfam" id="PF11974">
    <property type="entry name" value="bMG3"/>
    <property type="match status" value="1"/>
</dbReference>
<dbReference type="Pfam" id="PF17972">
    <property type="entry name" value="bMG5"/>
    <property type="match status" value="1"/>
</dbReference>
<dbReference type="SMART" id="SM01419">
    <property type="entry name" value="Thiol-ester_cl"/>
    <property type="match status" value="1"/>
</dbReference>
<sequence>MKFTSSPFIQKNKKGIIIGSVAVIIIGLASLFFFKKERPKDYNQAYSKYIEAYTSGTVSKKSYVRLHLASQVKTMSDIGVADSRDLFSFSPSVKGKTYWIDSQTLEFRPDEPLKPGEDYEATFNLNKVTETEKGLEEFEFNFRVISPGLSLTQNGLVSQNNTSLDYMKLSGEVLTSDQEDPKQIEKALKIDFPQSLKVKWQHNPAKNVSTFTVDSIKKTKSDNPLKLIWSGDPIDAPGKGEEVLEVPALGVFKILNMKAIQDLEDFALVQFSEPINVAQDLNGLISLAQLTDLRFTIDASQVKVYSAETLEGNYAFTVNEGVENINSVKLSAAKTANIVFENKLPSVTIAGSGSILPTSGKLVLPFEAVNLKAVDVTVIKIYENNIPQFFQTNNYKDGQELRRVGKPIVQKTIRLDEDKALDLHKKNRFTLDLDKIIRTEPGAMYRVTVGFRREYNVFKCVEANTENSDDSDASAVSGEEDEYGGYGEKIDEDDDFWSRYNSNYPNNYRWEDRDNPCTPSYYTSERWASRNLIASNIGLIAKRGNDNSMMIIATDLLTAKTLSGVTLELLDYQKQVIHTVKTDGDGMASFDLKKKPFLLIAKNGDERGYLKLDDGSSLPLSRFDVGGDVVQNGLKGFIYGERGVWRPGDSVFLSFILEDKLKKLPGGYPVTFEFYNPQGQLVKRMINGKPLNGFYAFRTATESTAPTGNWLAKVKAGGATFSKTIKIETVMPNRLKINFDYGNRPYLGSGNGAAASLTATWLFGAPGKNLKAKVDVSLNTMQTTFKGFENYSFDNPTVSFQSQLKTIFEGTLNENGTAAVSTNLSENNTAPGMLKANFAIKVFEAGGNFSIDNFSIPYHVYSDYYGIKAPEGDRLSGMLLTGQDHKIDIVNVNRDGKLLGGSKSVDVELYKVQWRWWWEQDNENSFANFTQNSYNKLIKKETVQISGGKASWNLRVEEPEWGRYMILVRDHNGGHVSGKSVYIDWPGWAQREQNSNPTEASMLSFTANKTKFKVGEEVVLTIPSGKDGRALISIENGSKVLKTFWTDTKAGQTQFKFKAEKNMAPNVFANVTLLQPHAQTLNDLPIRMYGAIPLLIEDPETILKPMIKMADKLKPETESNITVTEQNGKAMTYTIAIVDEGLLDLTRFKTPDPHGIFYAREGLGVKTWDLFDYVLGAWGGNLERILSIGGDGSINKNLSPAKANRFVPVVKYLGPFALSKGASNTHKFKLPQYIGAIRAMVVAGQDGAYGFAEKSVQVKKPLMLLATLPRVIGPGESFTLPATVFATEKNLKNVTLQLQSANLEVIGGKTQQLTFKQPGEQMAYFEIKVPEMTGIAKVKLIAQSGAEKTAYDVELDIRNPNPYITNVVPIVIEPGKNWVNSYLPVGMAGTNTGSLELSTIPPINLKKRLSYLMQYPHGCVEQTTSGVFPQLFLNKLTPLTEQQKATTERNLKAGINKLRGFQTGDGGLGYWPGAGTSDEWGSNYAGHFLVEAQNAGYTLPVGMLDELLRYLKSKAANWAPNSTNFYGGDLSQSYRLYVLALAKRPEMAAMNRLKAFQYLSETAKWRLAAAYKLAGQADAANGLIKGLATEVKPYNQMGGTYGSDVRDQAMILETLTLLGRKSAAAQLIQPLAAKLGRDDWYSTQTTAYSLLAIAKFCGANTASNTLKYNYKIDGKSGTTNSSQFMNITDLTFKGGNGVVINNTGDRVLFGRLILQGQPSAGQNNFLPNNAEALEMNIDYKLLNGKSLDPSTLKQGTDFYAEVTIKNPGRMGYYEQMALTQIFPSGWEIINNRINDSESAVASSPYTYRDIRDDRVFTYFNLRENETVTYKVLLNASYIGRYYLSAVQCEAMYNDNISATTAGKWVQVIK</sequence>
<dbReference type="InterPro" id="IPR041203">
    <property type="entry name" value="Bact_A2M_MG5"/>
</dbReference>
<dbReference type="InterPro" id="IPR011625">
    <property type="entry name" value="A2M_N_BRD"/>
</dbReference>
<dbReference type="Gene3D" id="2.60.40.1930">
    <property type="match status" value="1"/>
</dbReference>
<reference evidence="7" key="1">
    <citation type="submission" date="2016-10" db="EMBL/GenBank/DDBJ databases">
        <authorList>
            <person name="Varghese N."/>
            <person name="Submissions S."/>
        </authorList>
    </citation>
    <scope>NUCLEOTIDE SEQUENCE [LARGE SCALE GENOMIC DNA]</scope>
    <source>
        <strain evidence="7">DSM 19110</strain>
    </source>
</reference>
<dbReference type="Gene3D" id="2.60.40.3710">
    <property type="match status" value="1"/>
</dbReference>
<gene>
    <name evidence="6" type="ORF">SAMN05421820_10889</name>
</gene>
<evidence type="ECO:0008006" key="8">
    <source>
        <dbReference type="Google" id="ProtNLM"/>
    </source>
</evidence>
<dbReference type="Pfam" id="PF00207">
    <property type="entry name" value="A2M"/>
    <property type="match status" value="1"/>
</dbReference>
<dbReference type="InterPro" id="IPR051802">
    <property type="entry name" value="YfhM-like"/>
</dbReference>
<dbReference type="InterPro" id="IPR021868">
    <property type="entry name" value="Alpha_2_Macroglob_MG3"/>
</dbReference>
<evidence type="ECO:0000313" key="7">
    <source>
        <dbReference type="Proteomes" id="UP000183200"/>
    </source>
</evidence>
<dbReference type="InterPro" id="IPR001599">
    <property type="entry name" value="Macroglobln_a2"/>
</dbReference>
<keyword evidence="3" id="KW-0472">Membrane</keyword>
<feature type="transmembrane region" description="Helical" evidence="3">
    <location>
        <begin position="15"/>
        <end position="34"/>
    </location>
</feature>
<dbReference type="InterPro" id="IPR008930">
    <property type="entry name" value="Terpenoid_cyclase/PrenylTrfase"/>
</dbReference>
<dbReference type="Pfam" id="PF01835">
    <property type="entry name" value="MG2"/>
    <property type="match status" value="1"/>
</dbReference>
<evidence type="ECO:0000256" key="3">
    <source>
        <dbReference type="SAM" id="Phobius"/>
    </source>
</evidence>
<keyword evidence="3" id="KW-0812">Transmembrane</keyword>
<keyword evidence="3" id="KW-1133">Transmembrane helix</keyword>
<dbReference type="STRING" id="430522.BFS30_23625"/>
<dbReference type="CDD" id="cd02891">
    <property type="entry name" value="A2M_like"/>
    <property type="match status" value="1"/>
</dbReference>
<dbReference type="PANTHER" id="PTHR40094">
    <property type="entry name" value="ALPHA-2-MACROGLOBULIN HOMOLOG"/>
    <property type="match status" value="1"/>
</dbReference>
<protein>
    <recommendedName>
        <fullName evidence="8">Alpha-2-macroglobulin domain-containing protein</fullName>
    </recommendedName>
</protein>
<dbReference type="Proteomes" id="UP000183200">
    <property type="component" value="Unassembled WGS sequence"/>
</dbReference>
<dbReference type="SMART" id="SM01360">
    <property type="entry name" value="A2M"/>
    <property type="match status" value="1"/>
</dbReference>
<dbReference type="InterPro" id="IPR047565">
    <property type="entry name" value="Alpha-macroglob_thiol-ester_cl"/>
</dbReference>
<dbReference type="Gene3D" id="1.50.10.20">
    <property type="match status" value="1"/>
</dbReference>
<dbReference type="SMART" id="SM01359">
    <property type="entry name" value="A2M_N_2"/>
    <property type="match status" value="1"/>
</dbReference>
<proteinExistence type="inferred from homology"/>
<keyword evidence="7" id="KW-1185">Reference proteome</keyword>
<dbReference type="InterPro" id="IPR002890">
    <property type="entry name" value="MG2"/>
</dbReference>